<dbReference type="AlphaFoldDB" id="A0A8H7ZZW9"/>
<accession>A0A8H7ZZW9</accession>
<reference evidence="1 2" key="1">
    <citation type="journal article" name="Sci. Rep.">
        <title>Genome-scale phylogenetic analyses confirm Olpidium as the closest living zoosporic fungus to the non-flagellated, terrestrial fungi.</title>
        <authorList>
            <person name="Chang Y."/>
            <person name="Rochon D."/>
            <person name="Sekimoto S."/>
            <person name="Wang Y."/>
            <person name="Chovatia M."/>
            <person name="Sandor L."/>
            <person name="Salamov A."/>
            <person name="Grigoriev I.V."/>
            <person name="Stajich J.E."/>
            <person name="Spatafora J.W."/>
        </authorList>
    </citation>
    <scope>NUCLEOTIDE SEQUENCE [LARGE SCALE GENOMIC DNA]</scope>
    <source>
        <strain evidence="1">S191</strain>
    </source>
</reference>
<keyword evidence="2" id="KW-1185">Reference proteome</keyword>
<sequence>MVYLLRKALYGLRQSARCWNTDLDTTLRQHGFVPVRTEPCLYYLQANDGIYLVQRHYAEKVLEKFNHLSCHAEAIPLNPSAISSLAPRDDVAPAAKKAQYSKFLGSLNYLSICTRPDIASAQWAVLRVRIAVDTGGRGTAESSSCCYRGSLRRGLRRAPLAPQYRPPTPGAANRPLGGALQSQAVGASRLKAPQEAASAFEGCYVAFIFCCFVLFGWSCVWGGNKRGGSLLMGQVHNSPGHYLPDSRPLAAFPTC</sequence>
<dbReference type="OrthoDB" id="3799035at2759"/>
<dbReference type="Proteomes" id="UP000673691">
    <property type="component" value="Unassembled WGS sequence"/>
</dbReference>
<evidence type="ECO:0008006" key="3">
    <source>
        <dbReference type="Google" id="ProtNLM"/>
    </source>
</evidence>
<organism evidence="1 2">
    <name type="scientific">Olpidium bornovanus</name>
    <dbReference type="NCBI Taxonomy" id="278681"/>
    <lineage>
        <taxon>Eukaryota</taxon>
        <taxon>Fungi</taxon>
        <taxon>Fungi incertae sedis</taxon>
        <taxon>Olpidiomycota</taxon>
        <taxon>Olpidiomycotina</taxon>
        <taxon>Olpidiomycetes</taxon>
        <taxon>Olpidiales</taxon>
        <taxon>Olpidiaceae</taxon>
        <taxon>Olpidium</taxon>
    </lineage>
</organism>
<protein>
    <recommendedName>
        <fullName evidence="3">Reverse transcriptase Ty1/copia-type domain-containing protein</fullName>
    </recommendedName>
</protein>
<feature type="non-terminal residue" evidence="1">
    <location>
        <position position="1"/>
    </location>
</feature>
<comment type="caution">
    <text evidence="1">The sequence shown here is derived from an EMBL/GenBank/DDBJ whole genome shotgun (WGS) entry which is preliminary data.</text>
</comment>
<dbReference type="EMBL" id="JAEFCI010002666">
    <property type="protein sequence ID" value="KAG5462078.1"/>
    <property type="molecule type" value="Genomic_DNA"/>
</dbReference>
<proteinExistence type="predicted"/>
<name>A0A8H7ZZW9_9FUNG</name>
<evidence type="ECO:0000313" key="2">
    <source>
        <dbReference type="Proteomes" id="UP000673691"/>
    </source>
</evidence>
<gene>
    <name evidence="1" type="ORF">BJ554DRAFT_5631</name>
</gene>
<evidence type="ECO:0000313" key="1">
    <source>
        <dbReference type="EMBL" id="KAG5462078.1"/>
    </source>
</evidence>